<accession>A0A0F9V1B3</accession>
<reference evidence="1" key="1">
    <citation type="journal article" date="2015" name="Nature">
        <title>Complex archaea that bridge the gap between prokaryotes and eukaryotes.</title>
        <authorList>
            <person name="Spang A."/>
            <person name="Saw J.H."/>
            <person name="Jorgensen S.L."/>
            <person name="Zaremba-Niedzwiedzka K."/>
            <person name="Martijn J."/>
            <person name="Lind A.E."/>
            <person name="van Eijk R."/>
            <person name="Schleper C."/>
            <person name="Guy L."/>
            <person name="Ettema T.J."/>
        </authorList>
    </citation>
    <scope>NUCLEOTIDE SEQUENCE</scope>
</reference>
<dbReference type="AlphaFoldDB" id="A0A0F9V1B3"/>
<gene>
    <name evidence="1" type="ORF">LCGC14_0142850</name>
</gene>
<comment type="caution">
    <text evidence="1">The sequence shown here is derived from an EMBL/GenBank/DDBJ whole genome shotgun (WGS) entry which is preliminary data.</text>
</comment>
<dbReference type="EMBL" id="LAZR01000049">
    <property type="protein sequence ID" value="KKN99040.1"/>
    <property type="molecule type" value="Genomic_DNA"/>
</dbReference>
<organism evidence="1">
    <name type="scientific">marine sediment metagenome</name>
    <dbReference type="NCBI Taxonomy" id="412755"/>
    <lineage>
        <taxon>unclassified sequences</taxon>
        <taxon>metagenomes</taxon>
        <taxon>ecological metagenomes</taxon>
    </lineage>
</organism>
<sequence length="79" mass="8782">MEGMIEVTLVSNADGGIPVRIPVVPNTTLEKFLEVSFNGDPDEFLIRIRANGTSIEAYEDYVLQNEDRVSLTPKKIEGE</sequence>
<proteinExistence type="predicted"/>
<evidence type="ECO:0008006" key="2">
    <source>
        <dbReference type="Google" id="ProtNLM"/>
    </source>
</evidence>
<evidence type="ECO:0000313" key="1">
    <source>
        <dbReference type="EMBL" id="KKN99040.1"/>
    </source>
</evidence>
<protein>
    <recommendedName>
        <fullName evidence="2">Ubiquitin-like domain-containing protein</fullName>
    </recommendedName>
</protein>
<name>A0A0F9V1B3_9ZZZZ</name>